<gene>
    <name evidence="2" type="ORF">AYO25_05265</name>
</gene>
<evidence type="ECO:0000256" key="1">
    <source>
        <dbReference type="SAM" id="MobiDB-lite"/>
    </source>
</evidence>
<organism evidence="2 3">
    <name type="scientific">Candidatus Liberibacter solanacearum</name>
    <dbReference type="NCBI Taxonomy" id="556287"/>
    <lineage>
        <taxon>Bacteria</taxon>
        <taxon>Pseudomonadati</taxon>
        <taxon>Pseudomonadota</taxon>
        <taxon>Alphaproteobacteria</taxon>
        <taxon>Hyphomicrobiales</taxon>
        <taxon>Rhizobiaceae</taxon>
        <taxon>Liberibacter</taxon>
    </lineage>
</organism>
<proteinExistence type="predicted"/>
<feature type="region of interest" description="Disordered" evidence="1">
    <location>
        <begin position="89"/>
        <end position="151"/>
    </location>
</feature>
<comment type="caution">
    <text evidence="2">The sequence shown here is derived from an EMBL/GenBank/DDBJ whole genome shotgun (WGS) entry which is preliminary data.</text>
</comment>
<dbReference type="RefSeq" id="WP_076970587.1">
    <property type="nucleotide sequence ID" value="NZ_LVWB01000015.1"/>
</dbReference>
<reference evidence="2 3" key="1">
    <citation type="journal article" date="2017" name="PLoS ONE">
        <title>Genomic sequence of 'Candidatus Liberibacter solanacearum' haplotype C and its comparison with haplotype A and B genomes.</title>
        <authorList>
            <person name="Wang J."/>
            <person name="Haapalainen M."/>
            <person name="Schott T."/>
            <person name="Thompson S.M."/>
            <person name="Smith G.R."/>
            <person name="Nissinen A.I."/>
            <person name="Pirhonen M."/>
        </authorList>
    </citation>
    <scope>NUCLEOTIDE SEQUENCE [LARGE SCALE GENOMIC DNA]</scope>
    <source>
        <strain evidence="2 3">FIN111</strain>
    </source>
</reference>
<dbReference type="PROSITE" id="PS51257">
    <property type="entry name" value="PROKAR_LIPOPROTEIN"/>
    <property type="match status" value="1"/>
</dbReference>
<sequence length="151" mass="16708">MMKKSKLVSIFAIISTTATLISCISSEKKPNKSDKVAGDAQKLAQVIQEKKESKEETTRVAGEAKEEAIKLAEATRIVEARKAEATRIVESRKAKAARAEKAKDEAQKHIYLTEEKKEEKPSNSRSSREKRVPSSHDNDGNTDVLEVAILD</sequence>
<dbReference type="EMBL" id="LVWB01000015">
    <property type="protein sequence ID" value="ONI58444.1"/>
    <property type="molecule type" value="Genomic_DNA"/>
</dbReference>
<dbReference type="Proteomes" id="UP000189542">
    <property type="component" value="Unassembled WGS sequence"/>
</dbReference>
<name>A0A1V2N6X0_9HYPH</name>
<accession>A0A1V2N6X0</accession>
<feature type="compositionally biased region" description="Basic and acidic residues" evidence="1">
    <location>
        <begin position="89"/>
        <end position="139"/>
    </location>
</feature>
<evidence type="ECO:0000313" key="2">
    <source>
        <dbReference type="EMBL" id="ONI58444.1"/>
    </source>
</evidence>
<evidence type="ECO:0000313" key="3">
    <source>
        <dbReference type="Proteomes" id="UP000189542"/>
    </source>
</evidence>
<protein>
    <submittedName>
        <fullName evidence="2">Uncharacterized protein</fullName>
    </submittedName>
</protein>
<dbReference type="AlphaFoldDB" id="A0A1V2N6X0"/>